<reference evidence="2 3" key="1">
    <citation type="submission" date="2019-03" db="EMBL/GenBank/DDBJ databases">
        <title>Draft genome sequences of novel Actinobacteria.</title>
        <authorList>
            <person name="Sahin N."/>
            <person name="Ay H."/>
            <person name="Saygin H."/>
        </authorList>
    </citation>
    <scope>NUCLEOTIDE SEQUENCE [LARGE SCALE GENOMIC DNA]</scope>
    <source>
        <strain evidence="2 3">KC712</strain>
    </source>
</reference>
<dbReference type="RefSeq" id="WP_132518687.1">
    <property type="nucleotide sequence ID" value="NZ_SMKP01000253.1"/>
</dbReference>
<dbReference type="InterPro" id="IPR046572">
    <property type="entry name" value="DUF6632"/>
</dbReference>
<name>A0A4R4VVF0_9ACTN</name>
<keyword evidence="1" id="KW-1133">Transmembrane helix</keyword>
<evidence type="ECO:0000256" key="1">
    <source>
        <dbReference type="SAM" id="Phobius"/>
    </source>
</evidence>
<feature type="transmembrane region" description="Helical" evidence="1">
    <location>
        <begin position="70"/>
        <end position="90"/>
    </location>
</feature>
<keyword evidence="1" id="KW-0812">Transmembrane</keyword>
<dbReference type="AlphaFoldDB" id="A0A4R4VVF0"/>
<accession>A0A4R4VVF0</accession>
<evidence type="ECO:0000313" key="2">
    <source>
        <dbReference type="EMBL" id="TDD08257.1"/>
    </source>
</evidence>
<sequence>MTQERRLRIALIVVGVGLATGVYPLINLWQAGFRWQPAQPEYEQMIAVIMAVLGIFLIQASRDPFNHLSLIWFTVWSSLAHALVMAVHAVMDPNEWVHLVGDVPALMIVAAVLTMVTPRRLPPPTRASRSTRRDG</sequence>
<comment type="caution">
    <text evidence="2">The sequence shown here is derived from an EMBL/GenBank/DDBJ whole genome shotgun (WGS) entry which is preliminary data.</text>
</comment>
<dbReference type="Pfam" id="PF20337">
    <property type="entry name" value="DUF6632"/>
    <property type="match status" value="1"/>
</dbReference>
<dbReference type="OrthoDB" id="118744at2"/>
<organism evidence="2 3">
    <name type="scientific">Nonomuraea diastatica</name>
    <dbReference type="NCBI Taxonomy" id="1848329"/>
    <lineage>
        <taxon>Bacteria</taxon>
        <taxon>Bacillati</taxon>
        <taxon>Actinomycetota</taxon>
        <taxon>Actinomycetes</taxon>
        <taxon>Streptosporangiales</taxon>
        <taxon>Streptosporangiaceae</taxon>
        <taxon>Nonomuraea</taxon>
    </lineage>
</organism>
<keyword evidence="3" id="KW-1185">Reference proteome</keyword>
<feature type="transmembrane region" description="Helical" evidence="1">
    <location>
        <begin position="96"/>
        <end position="116"/>
    </location>
</feature>
<gene>
    <name evidence="2" type="ORF">E1294_47580</name>
</gene>
<proteinExistence type="predicted"/>
<protein>
    <submittedName>
        <fullName evidence="2">Uncharacterized protein</fullName>
    </submittedName>
</protein>
<evidence type="ECO:0000313" key="3">
    <source>
        <dbReference type="Proteomes" id="UP000294543"/>
    </source>
</evidence>
<keyword evidence="1" id="KW-0472">Membrane</keyword>
<dbReference type="Proteomes" id="UP000294543">
    <property type="component" value="Unassembled WGS sequence"/>
</dbReference>
<dbReference type="EMBL" id="SMKP01000253">
    <property type="protein sequence ID" value="TDD08257.1"/>
    <property type="molecule type" value="Genomic_DNA"/>
</dbReference>
<feature type="transmembrane region" description="Helical" evidence="1">
    <location>
        <begin position="7"/>
        <end position="30"/>
    </location>
</feature>
<feature type="transmembrane region" description="Helical" evidence="1">
    <location>
        <begin position="42"/>
        <end position="58"/>
    </location>
</feature>